<reference evidence="1 2" key="1">
    <citation type="journal article" date="2013" name="Genome Biol.">
        <title>The genome sequence of the most widely cultivated cacao type and its use to identify candidate genes regulating pod color.</title>
        <authorList>
            <person name="Motamayor J.C."/>
            <person name="Mockaitis K."/>
            <person name="Schmutz J."/>
            <person name="Haiminen N."/>
            <person name="Iii D.L."/>
            <person name="Cornejo O."/>
            <person name="Findley S.D."/>
            <person name="Zheng P."/>
            <person name="Utro F."/>
            <person name="Royaert S."/>
            <person name="Saski C."/>
            <person name="Jenkins J."/>
            <person name="Podicheti R."/>
            <person name="Zhao M."/>
            <person name="Scheffler B.E."/>
            <person name="Stack J.C."/>
            <person name="Feltus F.A."/>
            <person name="Mustiga G.M."/>
            <person name="Amores F."/>
            <person name="Phillips W."/>
            <person name="Marelli J.P."/>
            <person name="May G.D."/>
            <person name="Shapiro H."/>
            <person name="Ma J."/>
            <person name="Bustamante C.D."/>
            <person name="Schnell R.J."/>
            <person name="Main D."/>
            <person name="Gilbert D."/>
            <person name="Parida L."/>
            <person name="Kuhn D.N."/>
        </authorList>
    </citation>
    <scope>NUCLEOTIDE SEQUENCE [LARGE SCALE GENOMIC DNA]</scope>
    <source>
        <strain evidence="2">cv. Matina 1-6</strain>
    </source>
</reference>
<keyword evidence="2" id="KW-1185">Reference proteome</keyword>
<dbReference type="AlphaFoldDB" id="A0A061G1P1"/>
<dbReference type="Gramene" id="EOY20959">
    <property type="protein sequence ID" value="EOY20959"/>
    <property type="gene ID" value="TCM_012275"/>
</dbReference>
<gene>
    <name evidence="1" type="ORF">TCM_012275</name>
</gene>
<evidence type="ECO:0000313" key="2">
    <source>
        <dbReference type="Proteomes" id="UP000026915"/>
    </source>
</evidence>
<dbReference type="EMBL" id="CM001881">
    <property type="protein sequence ID" value="EOY20959.1"/>
    <property type="molecule type" value="Genomic_DNA"/>
</dbReference>
<sequence length="98" mass="11863">MESLKSSHISTDFILKNHFTEKNKIKYSQLNQDSKKTLIKIPIKHSNKQTEKKRKKYKRKVSKKSVLCFFSVLNFFIFRSRNFREVLEKRVRLNDRLA</sequence>
<proteinExistence type="predicted"/>
<dbReference type="HOGENOM" id="CLU_2337775_0_0_1"/>
<organism evidence="1 2">
    <name type="scientific">Theobroma cacao</name>
    <name type="common">Cacao</name>
    <name type="synonym">Cocoa</name>
    <dbReference type="NCBI Taxonomy" id="3641"/>
    <lineage>
        <taxon>Eukaryota</taxon>
        <taxon>Viridiplantae</taxon>
        <taxon>Streptophyta</taxon>
        <taxon>Embryophyta</taxon>
        <taxon>Tracheophyta</taxon>
        <taxon>Spermatophyta</taxon>
        <taxon>Magnoliopsida</taxon>
        <taxon>eudicotyledons</taxon>
        <taxon>Gunneridae</taxon>
        <taxon>Pentapetalae</taxon>
        <taxon>rosids</taxon>
        <taxon>malvids</taxon>
        <taxon>Malvales</taxon>
        <taxon>Malvaceae</taxon>
        <taxon>Byttnerioideae</taxon>
        <taxon>Theobroma</taxon>
    </lineage>
</organism>
<accession>A0A061G1P1</accession>
<protein>
    <submittedName>
        <fullName evidence="1">Uncharacterized protein</fullName>
    </submittedName>
</protein>
<dbReference type="InParanoid" id="A0A061G1P1"/>
<dbReference type="Proteomes" id="UP000026915">
    <property type="component" value="Chromosome 3"/>
</dbReference>
<name>A0A061G1P1_THECC</name>
<evidence type="ECO:0000313" key="1">
    <source>
        <dbReference type="EMBL" id="EOY20959.1"/>
    </source>
</evidence>